<evidence type="ECO:0000256" key="7">
    <source>
        <dbReference type="ARBA" id="ARBA00023180"/>
    </source>
</evidence>
<comment type="subcellular location">
    <subcellularLocation>
        <location evidence="1">Membrane</location>
        <topology evidence="1">Single-pass membrane protein</topology>
    </subcellularLocation>
</comment>
<keyword evidence="4" id="KW-0812">Transmembrane</keyword>
<evidence type="ECO:0000256" key="3">
    <source>
        <dbReference type="ARBA" id="ARBA00022679"/>
    </source>
</evidence>
<dbReference type="GO" id="GO:0016757">
    <property type="term" value="F:glycosyltransferase activity"/>
    <property type="evidence" value="ECO:0007669"/>
    <property type="project" value="UniProtKB-KW"/>
</dbReference>
<feature type="domain" description="Glycosyltransferase 61 catalytic" evidence="8">
    <location>
        <begin position="331"/>
        <end position="437"/>
    </location>
</feature>
<dbReference type="STRING" id="1844.UG56_002835"/>
<reference evidence="9" key="1">
    <citation type="submission" date="2016-10" db="EMBL/GenBank/DDBJ databases">
        <title>Draft Genome Sequence of Nocardioides luteus Strain BAFB, an Alkane-Degrading Bacterium Isolated from JP-7 Polluted Soil.</title>
        <authorList>
            <person name="Brown L."/>
            <person name="Ruiz O.N."/>
            <person name="Gunasekera T."/>
        </authorList>
    </citation>
    <scope>NUCLEOTIDE SEQUENCE [LARGE SCALE GENOMIC DNA]</scope>
    <source>
        <strain evidence="9">BAFB</strain>
    </source>
</reference>
<keyword evidence="3" id="KW-0808">Transferase</keyword>
<evidence type="ECO:0000256" key="6">
    <source>
        <dbReference type="ARBA" id="ARBA00023136"/>
    </source>
</evidence>
<evidence type="ECO:0000256" key="4">
    <source>
        <dbReference type="ARBA" id="ARBA00022692"/>
    </source>
</evidence>
<protein>
    <recommendedName>
        <fullName evidence="8">Glycosyltransferase 61 catalytic domain-containing protein</fullName>
    </recommendedName>
</protein>
<evidence type="ECO:0000259" key="8">
    <source>
        <dbReference type="Pfam" id="PF04577"/>
    </source>
</evidence>
<proteinExistence type="predicted"/>
<dbReference type="InterPro" id="IPR007657">
    <property type="entry name" value="Glycosyltransferase_61"/>
</dbReference>
<evidence type="ECO:0000256" key="2">
    <source>
        <dbReference type="ARBA" id="ARBA00022676"/>
    </source>
</evidence>
<dbReference type="AlphaFoldDB" id="A0A1J4NBN2"/>
<sequence length="498" mass="55604">MNGMTEEQIQGLVEARDVGRAAAALEEWRQQSGRSPDEGLLIAVEALQHGAGRLVADRLVRSDGTFDGSKFNAVVRFLSFYGLRDLATGVVDEVEQLGLLAAGDQRLESAKSVIDGVRRQFEEFAKHVDSGAYEFVRLTEAREFERRPMPDRLPLDTEADLVCFQTGSRIADQPSTFDQDFADLPADQRDALLAAGFDRGHTETDVERIFLARDVRLCISDEDVATAFTGQRRTRAIRASRYAKASSLNVAAPVTEQIPAAYVLPFAHNYVNYYHAIAETAAGLRSVHRVPNHVPIVYVEDRFGVLPFVFERLGLDPSRLVAAKDLESTLVACAYWPDPPPFLWARWVYDFFGRLGSGDIDRRYRRVYLSRARSVRAFDNEAEVESALARLGYHIVYAEDLDVDEQAHVFGAADVIVAPHGAGLTNLVFSRPGTRLVELFPSTFVKPNFYLRSKHLGVDYRAMVVSDNTVDLGLLLQLVGRVDRPWAPAWLAAWSARR</sequence>
<evidence type="ECO:0000313" key="10">
    <source>
        <dbReference type="Proteomes" id="UP000033772"/>
    </source>
</evidence>
<keyword evidence="2" id="KW-0328">Glycosyltransferase</keyword>
<dbReference type="PANTHER" id="PTHR20961:SF38">
    <property type="entry name" value="PROTEIN O-LINKED-MANNOSE BETA-1,4-N-ACETYLGLUCOSAMINYLTRANSFERASE 2"/>
    <property type="match status" value="1"/>
</dbReference>
<name>A0A1J4NBN2_9ACTN</name>
<evidence type="ECO:0000256" key="1">
    <source>
        <dbReference type="ARBA" id="ARBA00004167"/>
    </source>
</evidence>
<dbReference type="GO" id="GO:0016020">
    <property type="term" value="C:membrane"/>
    <property type="evidence" value="ECO:0007669"/>
    <property type="project" value="UniProtKB-SubCell"/>
</dbReference>
<keyword evidence="10" id="KW-1185">Reference proteome</keyword>
<comment type="caution">
    <text evidence="9">The sequence shown here is derived from an EMBL/GenBank/DDBJ whole genome shotgun (WGS) entry which is preliminary data.</text>
</comment>
<dbReference type="Proteomes" id="UP000033772">
    <property type="component" value="Unassembled WGS sequence"/>
</dbReference>
<organism evidence="9 10">
    <name type="scientific">Nocardioides luteus</name>
    <dbReference type="NCBI Taxonomy" id="1844"/>
    <lineage>
        <taxon>Bacteria</taxon>
        <taxon>Bacillati</taxon>
        <taxon>Actinomycetota</taxon>
        <taxon>Actinomycetes</taxon>
        <taxon>Propionibacteriales</taxon>
        <taxon>Nocardioidaceae</taxon>
        <taxon>Nocardioides</taxon>
    </lineage>
</organism>
<keyword evidence="6" id="KW-0472">Membrane</keyword>
<dbReference type="PANTHER" id="PTHR20961">
    <property type="entry name" value="GLYCOSYLTRANSFERASE"/>
    <property type="match status" value="1"/>
</dbReference>
<gene>
    <name evidence="9" type="ORF">UG56_002835</name>
</gene>
<dbReference type="InterPro" id="IPR049625">
    <property type="entry name" value="Glyco_transf_61_cat"/>
</dbReference>
<keyword evidence="5" id="KW-1133">Transmembrane helix</keyword>
<keyword evidence="7" id="KW-0325">Glycoprotein</keyword>
<evidence type="ECO:0000256" key="5">
    <source>
        <dbReference type="ARBA" id="ARBA00022989"/>
    </source>
</evidence>
<dbReference type="EMBL" id="JZDQ02000003">
    <property type="protein sequence ID" value="OIJ28367.1"/>
    <property type="molecule type" value="Genomic_DNA"/>
</dbReference>
<evidence type="ECO:0000313" key="9">
    <source>
        <dbReference type="EMBL" id="OIJ28367.1"/>
    </source>
</evidence>
<accession>A0A1J4NBN2</accession>
<dbReference type="Pfam" id="PF04577">
    <property type="entry name" value="Glyco_transf_61"/>
    <property type="match status" value="1"/>
</dbReference>